<dbReference type="KEGG" id="dde:Dde_2965"/>
<organism evidence="8 9">
    <name type="scientific">Oleidesulfovibrio alaskensis (strain ATCC BAA-1058 / DSM 17464 / G20)</name>
    <name type="common">Desulfovibrio alaskensis</name>
    <dbReference type="NCBI Taxonomy" id="207559"/>
    <lineage>
        <taxon>Bacteria</taxon>
        <taxon>Pseudomonadati</taxon>
        <taxon>Thermodesulfobacteriota</taxon>
        <taxon>Desulfovibrionia</taxon>
        <taxon>Desulfovibrionales</taxon>
        <taxon>Desulfovibrionaceae</taxon>
        <taxon>Oleidesulfovibrio</taxon>
    </lineage>
</organism>
<feature type="active site" evidence="6">
    <location>
        <position position="310"/>
    </location>
</feature>
<dbReference type="Proteomes" id="UP000002710">
    <property type="component" value="Chromosome"/>
</dbReference>
<dbReference type="RefSeq" id="WP_011368737.1">
    <property type="nucleotide sequence ID" value="NC_007519.1"/>
</dbReference>
<name>Q30X37_OLEA2</name>
<dbReference type="InterPro" id="IPR011059">
    <property type="entry name" value="Metal-dep_hydrolase_composite"/>
</dbReference>
<evidence type="ECO:0000256" key="2">
    <source>
        <dbReference type="ARBA" id="ARBA00010286"/>
    </source>
</evidence>
<feature type="binding site" evidence="6">
    <location>
        <position position="65"/>
    </location>
    <ligand>
        <name>Zn(2+)</name>
        <dbReference type="ChEBI" id="CHEBI:29105"/>
        <label>1</label>
    </ligand>
</feature>
<dbReference type="Pfam" id="PF12890">
    <property type="entry name" value="DHOase"/>
    <property type="match status" value="1"/>
</dbReference>
<keyword evidence="5 6" id="KW-0665">Pyrimidine biosynthesis</keyword>
<evidence type="ECO:0000256" key="4">
    <source>
        <dbReference type="ARBA" id="ARBA00022801"/>
    </source>
</evidence>
<feature type="binding site" evidence="6">
    <location>
        <position position="184"/>
    </location>
    <ligand>
        <name>Zn(2+)</name>
        <dbReference type="ChEBI" id="CHEBI:29105"/>
        <label>2</label>
    </ligand>
</feature>
<feature type="binding site" evidence="6">
    <location>
        <position position="310"/>
    </location>
    <ligand>
        <name>Zn(2+)</name>
        <dbReference type="ChEBI" id="CHEBI:29105"/>
        <label>1</label>
    </ligand>
</feature>
<dbReference type="eggNOG" id="COG0044">
    <property type="taxonomic scope" value="Bacteria"/>
</dbReference>
<keyword evidence="6" id="KW-0862">Zinc</keyword>
<proteinExistence type="inferred from homology"/>
<evidence type="ECO:0000313" key="8">
    <source>
        <dbReference type="EMBL" id="ABB39759.1"/>
    </source>
</evidence>
<comment type="catalytic activity">
    <reaction evidence="6">
        <text>(S)-dihydroorotate + H2O = N-carbamoyl-L-aspartate + H(+)</text>
        <dbReference type="Rhea" id="RHEA:24296"/>
        <dbReference type="ChEBI" id="CHEBI:15377"/>
        <dbReference type="ChEBI" id="CHEBI:15378"/>
        <dbReference type="ChEBI" id="CHEBI:30864"/>
        <dbReference type="ChEBI" id="CHEBI:32814"/>
        <dbReference type="EC" id="3.5.2.3"/>
    </reaction>
</comment>
<dbReference type="HOGENOM" id="CLU_015572_1_0_7"/>
<comment type="pathway">
    <text evidence="6">Pyrimidine metabolism; UMP biosynthesis via de novo pathway; (S)-dihydroorotate from bicarbonate: step 3/3.</text>
</comment>
<evidence type="ECO:0000256" key="5">
    <source>
        <dbReference type="ARBA" id="ARBA00022975"/>
    </source>
</evidence>
<evidence type="ECO:0000259" key="7">
    <source>
        <dbReference type="Pfam" id="PF12890"/>
    </source>
</evidence>
<evidence type="ECO:0000313" key="9">
    <source>
        <dbReference type="Proteomes" id="UP000002710"/>
    </source>
</evidence>
<evidence type="ECO:0000256" key="3">
    <source>
        <dbReference type="ARBA" id="ARBA00022723"/>
    </source>
</evidence>
<dbReference type="GO" id="GO:0044205">
    <property type="term" value="P:'de novo' UMP biosynthetic process"/>
    <property type="evidence" value="ECO:0007669"/>
    <property type="project" value="UniProtKB-UniRule"/>
</dbReference>
<feature type="binding site" evidence="6">
    <location>
        <position position="63"/>
    </location>
    <ligand>
        <name>Zn(2+)</name>
        <dbReference type="ChEBI" id="CHEBI:29105"/>
        <label>1</label>
    </ligand>
</feature>
<feature type="binding site" evidence="6">
    <location>
        <position position="283"/>
    </location>
    <ligand>
        <name>substrate</name>
    </ligand>
</feature>
<keyword evidence="9" id="KW-1185">Reference proteome</keyword>
<feature type="domain" description="Dihydroorotase catalytic" evidence="7">
    <location>
        <begin position="52"/>
        <end position="242"/>
    </location>
</feature>
<evidence type="ECO:0000256" key="1">
    <source>
        <dbReference type="ARBA" id="ARBA00002368"/>
    </source>
</evidence>
<dbReference type="Gene3D" id="3.20.20.140">
    <property type="entry name" value="Metal-dependent hydrolases"/>
    <property type="match status" value="1"/>
</dbReference>
<dbReference type="UniPathway" id="UPA00070">
    <property type="reaction ID" value="UER00117"/>
</dbReference>
<comment type="cofactor">
    <cofactor evidence="6">
        <name>Zn(2+)</name>
        <dbReference type="ChEBI" id="CHEBI:29105"/>
    </cofactor>
    <text evidence="6">Binds 2 Zn(2+) ions per subunit.</text>
</comment>
<keyword evidence="4 6" id="KW-0378">Hydrolase</keyword>
<feature type="binding site" evidence="6">
    <location>
        <position position="314"/>
    </location>
    <ligand>
        <name>substrate</name>
    </ligand>
</feature>
<comment type="caution">
    <text evidence="6">Lacks conserved residue(s) required for the propagation of feature annotation.</text>
</comment>
<dbReference type="GO" id="GO:0008270">
    <property type="term" value="F:zinc ion binding"/>
    <property type="evidence" value="ECO:0007669"/>
    <property type="project" value="UniProtKB-UniRule"/>
</dbReference>
<protein>
    <recommendedName>
        <fullName evidence="6">Dihydroorotase</fullName>
        <shortName evidence="6">DHOase</shortName>
        <ecNumber evidence="6">3.5.2.3</ecNumber>
    </recommendedName>
</protein>
<dbReference type="InterPro" id="IPR002195">
    <property type="entry name" value="Dihydroorotase_CS"/>
</dbReference>
<dbReference type="HAMAP" id="MF_00220_B">
    <property type="entry name" value="PyrC_classI_B"/>
    <property type="match status" value="1"/>
</dbReference>
<dbReference type="SUPFAM" id="SSF51556">
    <property type="entry name" value="Metallo-dependent hydrolases"/>
    <property type="match status" value="1"/>
</dbReference>
<dbReference type="Gene3D" id="2.30.40.10">
    <property type="entry name" value="Urease, subunit C, domain 1"/>
    <property type="match status" value="1"/>
</dbReference>
<dbReference type="GO" id="GO:0004038">
    <property type="term" value="F:allantoinase activity"/>
    <property type="evidence" value="ECO:0007669"/>
    <property type="project" value="TreeGrafter"/>
</dbReference>
<dbReference type="NCBIfam" id="TIGR00857">
    <property type="entry name" value="pyrC_multi"/>
    <property type="match status" value="1"/>
</dbReference>
<dbReference type="InterPro" id="IPR004722">
    <property type="entry name" value="DHOase"/>
</dbReference>
<feature type="binding site" evidence="6">
    <location>
        <position position="157"/>
    </location>
    <ligand>
        <name>Zn(2+)</name>
        <dbReference type="ChEBI" id="CHEBI:29105"/>
        <label>1</label>
    </ligand>
</feature>
<dbReference type="InterPro" id="IPR050138">
    <property type="entry name" value="DHOase/Allantoinase_Hydrolase"/>
</dbReference>
<evidence type="ECO:0000256" key="6">
    <source>
        <dbReference type="HAMAP-Rule" id="MF_00220"/>
    </source>
</evidence>
<dbReference type="PANTHER" id="PTHR43668:SF2">
    <property type="entry name" value="ALLANTOINASE"/>
    <property type="match status" value="1"/>
</dbReference>
<dbReference type="PANTHER" id="PTHR43668">
    <property type="entry name" value="ALLANTOINASE"/>
    <property type="match status" value="1"/>
</dbReference>
<dbReference type="STRING" id="207559.Dde_2965"/>
<feature type="binding site" evidence="6">
    <location>
        <position position="157"/>
    </location>
    <ligand>
        <name>Zn(2+)</name>
        <dbReference type="ChEBI" id="CHEBI:29105"/>
        <label>2</label>
    </ligand>
</feature>
<dbReference type="AlphaFoldDB" id="Q30X37"/>
<dbReference type="GO" id="GO:0006145">
    <property type="term" value="P:purine nucleobase catabolic process"/>
    <property type="evidence" value="ECO:0007669"/>
    <property type="project" value="TreeGrafter"/>
</dbReference>
<dbReference type="SUPFAM" id="SSF51338">
    <property type="entry name" value="Composite domain of metallo-dependent hydrolases"/>
    <property type="match status" value="1"/>
</dbReference>
<feature type="binding site" evidence="6">
    <location>
        <begin position="65"/>
        <end position="67"/>
    </location>
    <ligand>
        <name>substrate</name>
    </ligand>
</feature>
<gene>
    <name evidence="6" type="primary">pyrC</name>
    <name evidence="8" type="ordered locus">Dde_2965</name>
</gene>
<keyword evidence="3 6" id="KW-0479">Metal-binding</keyword>
<dbReference type="PROSITE" id="PS00483">
    <property type="entry name" value="DIHYDROOROTASE_2"/>
    <property type="match status" value="1"/>
</dbReference>
<sequence>MSDHISGTLFVSGALLSGRTVDVTVSGGRIAAVSEHGAAPAPQHAETVEAAGKILFPSFIDCHVHLREPGFEYKEDIASGLAAAAHGGFGAVLPMANTSPVNDQGSVTELMLERARKAWPHGPRVHPVGAATKGLKGEELAPMGELAAAGCVAFSNDGLPVGGAEMFRRCMEYAADFGKIVIDHCEDPSLARGTHMNEGVTSGRLGVKGQSVVAESVQVARDILLAEYLGIPVHLAHISCRQSVELIAWAKQRGVRVTAETCPHYLLLDDLALEQYSTAAKVNPPLRTPDDVAAMRRAVADGTIDILVTDHAPHAAHEKDTPLDEAPNGISGLDTAVALTWRLVQEGLLTEADMVRLWCHAPGSLFRLPVNRFTAGDPADFFLFDPAHEWTVTPEAMHSKGKNTPFTGWKLTGKVTSHWMGGHRIA</sequence>
<dbReference type="EMBL" id="CP000112">
    <property type="protein sequence ID" value="ABB39759.1"/>
    <property type="molecule type" value="Genomic_DNA"/>
</dbReference>
<accession>Q30X37</accession>
<dbReference type="EC" id="3.5.2.3" evidence="6"/>
<feature type="binding site" evidence="6">
    <location>
        <position position="237"/>
    </location>
    <ligand>
        <name>Zn(2+)</name>
        <dbReference type="ChEBI" id="CHEBI:29105"/>
        <label>2</label>
    </ligand>
</feature>
<reference evidence="8 9" key="1">
    <citation type="journal article" date="2011" name="J. Bacteriol.">
        <title>Complete genome sequence and updated annotation of Desulfovibrio alaskensis G20.</title>
        <authorList>
            <person name="Hauser L.J."/>
            <person name="Land M.L."/>
            <person name="Brown S.D."/>
            <person name="Larimer F."/>
            <person name="Keller K.L."/>
            <person name="Rapp-Giles B.J."/>
            <person name="Price M.N."/>
            <person name="Lin M."/>
            <person name="Bruce D.C."/>
            <person name="Detter J.C."/>
            <person name="Tapia R."/>
            <person name="Han C.S."/>
            <person name="Goodwin L.A."/>
            <person name="Cheng J.F."/>
            <person name="Pitluck S."/>
            <person name="Copeland A."/>
            <person name="Lucas S."/>
            <person name="Nolan M."/>
            <person name="Lapidus A.L."/>
            <person name="Palumbo A.V."/>
            <person name="Wall J.D."/>
        </authorList>
    </citation>
    <scope>NUCLEOTIDE SEQUENCE [LARGE SCALE GENOMIC DNA]</scope>
    <source>
        <strain evidence="9">ATCC BAA 1058 / DSM 17464 / G20</strain>
    </source>
</reference>
<comment type="function">
    <text evidence="1 6">Catalyzes the reversible cyclization of carbamoyl aspartate to dihydroorotate.</text>
</comment>
<comment type="similarity">
    <text evidence="2 6">Belongs to the metallo-dependent hydrolases superfamily. DHOase family. Class I DHOase subfamily.</text>
</comment>
<feature type="binding site" evidence="6">
    <location>
        <position position="97"/>
    </location>
    <ligand>
        <name>substrate</name>
    </ligand>
</feature>
<dbReference type="GO" id="GO:0005737">
    <property type="term" value="C:cytoplasm"/>
    <property type="evidence" value="ECO:0007669"/>
    <property type="project" value="TreeGrafter"/>
</dbReference>
<dbReference type="GO" id="GO:0004151">
    <property type="term" value="F:dihydroorotase activity"/>
    <property type="evidence" value="ECO:0007669"/>
    <property type="project" value="UniProtKB-UniRule"/>
</dbReference>
<dbReference type="InterPro" id="IPR024403">
    <property type="entry name" value="DHOase_cat"/>
</dbReference>
<dbReference type="InterPro" id="IPR032466">
    <property type="entry name" value="Metal_Hydrolase"/>
</dbReference>
<dbReference type="CDD" id="cd01317">
    <property type="entry name" value="DHOase_IIa"/>
    <property type="match status" value="1"/>
</dbReference>